<feature type="domain" description="AB hydrolase-1" evidence="2">
    <location>
        <begin position="38"/>
        <end position="287"/>
    </location>
</feature>
<reference evidence="3 4" key="1">
    <citation type="journal article" date="2019" name="Int. J. Syst. Evol. Microbiol.">
        <title>The Global Catalogue of Microorganisms (GCM) 10K type strain sequencing project: providing services to taxonomists for standard genome sequencing and annotation.</title>
        <authorList>
            <consortium name="The Broad Institute Genomics Platform"/>
            <consortium name="The Broad Institute Genome Sequencing Center for Infectious Disease"/>
            <person name="Wu L."/>
            <person name="Ma J."/>
        </authorList>
    </citation>
    <scope>NUCLEOTIDE SEQUENCE [LARGE SCALE GENOMIC DNA]</scope>
    <source>
        <strain evidence="3 4">CGMCC 1.12562</strain>
    </source>
</reference>
<dbReference type="Pfam" id="PF12697">
    <property type="entry name" value="Abhydrolase_6"/>
    <property type="match status" value="1"/>
</dbReference>
<feature type="region of interest" description="Disordered" evidence="1">
    <location>
        <begin position="1"/>
        <end position="29"/>
    </location>
</feature>
<dbReference type="InterPro" id="IPR029058">
    <property type="entry name" value="AB_hydrolase_fold"/>
</dbReference>
<comment type="caution">
    <text evidence="3">The sequence shown here is derived from an EMBL/GenBank/DDBJ whole genome shotgun (WGS) entry which is preliminary data.</text>
</comment>
<name>A0ABD5NFL9_9EURY</name>
<dbReference type="GeneID" id="69119149"/>
<dbReference type="Gene3D" id="3.40.50.1820">
    <property type="entry name" value="alpha/beta hydrolase"/>
    <property type="match status" value="1"/>
</dbReference>
<protein>
    <submittedName>
        <fullName evidence="3">Alpha/beta fold hydrolase</fullName>
    </submittedName>
</protein>
<evidence type="ECO:0000313" key="4">
    <source>
        <dbReference type="Proteomes" id="UP001595660"/>
    </source>
</evidence>
<dbReference type="PANTHER" id="PTHR43433">
    <property type="entry name" value="HYDROLASE, ALPHA/BETA FOLD FAMILY PROTEIN"/>
    <property type="match status" value="1"/>
</dbReference>
<keyword evidence="3" id="KW-0378">Hydrolase</keyword>
<dbReference type="InterPro" id="IPR050471">
    <property type="entry name" value="AB_hydrolase"/>
</dbReference>
<evidence type="ECO:0000256" key="1">
    <source>
        <dbReference type="SAM" id="MobiDB-lite"/>
    </source>
</evidence>
<organism evidence="3 4">
    <name type="scientific">Halobacterium litoreum</name>
    <dbReference type="NCBI Taxonomy" id="2039234"/>
    <lineage>
        <taxon>Archaea</taxon>
        <taxon>Methanobacteriati</taxon>
        <taxon>Methanobacteriota</taxon>
        <taxon>Stenosarchaea group</taxon>
        <taxon>Halobacteria</taxon>
        <taxon>Halobacteriales</taxon>
        <taxon>Halobacteriaceae</taxon>
        <taxon>Halobacterium</taxon>
    </lineage>
</organism>
<evidence type="ECO:0000259" key="2">
    <source>
        <dbReference type="Pfam" id="PF12697"/>
    </source>
</evidence>
<dbReference type="PANTHER" id="PTHR43433:SF10">
    <property type="entry name" value="AB HYDROLASE-1 DOMAIN-CONTAINING PROTEIN"/>
    <property type="match status" value="1"/>
</dbReference>
<dbReference type="AlphaFoldDB" id="A0ABD5NFL9"/>
<dbReference type="GO" id="GO:0016787">
    <property type="term" value="F:hydrolase activity"/>
    <property type="evidence" value="ECO:0007669"/>
    <property type="project" value="UniProtKB-KW"/>
</dbReference>
<dbReference type="Proteomes" id="UP001595660">
    <property type="component" value="Unassembled WGS sequence"/>
</dbReference>
<accession>A0ABD5NFL9</accession>
<keyword evidence="4" id="KW-1185">Reference proteome</keyword>
<dbReference type="EMBL" id="JBHRWN010000002">
    <property type="protein sequence ID" value="MFC3477859.1"/>
    <property type="molecule type" value="Genomic_DNA"/>
</dbReference>
<gene>
    <name evidence="3" type="ORF">ACFOKC_08980</name>
</gene>
<proteinExistence type="predicted"/>
<sequence>MSVTSRARSDQQVGTQTAEVAGEPVAYESYGDPGGEPVVFLHGTPGSRVLGELYDDAARARGVRVLAFDRPGYGQSPARDGYGPADTGDVVAAVLDDAGVESAGLLGFSGGAPHALAAATDLGDRVTRVDVVAGGVPASEREETPTPQRVLGTLAGATPRVLGGLLRGQAWLAARRPPAFVTAQYTTDGARDGVPDEVADVVKRDFLEALSERRAGVVRESRQFTEDWPTRPRDVDCEVRWFHGERDTNVPVAAARRTADALPDCDFRALADTDHLGALVESRGAVLDAHAPEP</sequence>
<evidence type="ECO:0000313" key="3">
    <source>
        <dbReference type="EMBL" id="MFC3477859.1"/>
    </source>
</evidence>
<dbReference type="InterPro" id="IPR000073">
    <property type="entry name" value="AB_hydrolase_1"/>
</dbReference>
<dbReference type="SUPFAM" id="SSF53474">
    <property type="entry name" value="alpha/beta-Hydrolases"/>
    <property type="match status" value="1"/>
</dbReference>
<feature type="compositionally biased region" description="Polar residues" evidence="1">
    <location>
        <begin position="1"/>
        <end position="18"/>
    </location>
</feature>
<dbReference type="RefSeq" id="WP_232571022.1">
    <property type="nucleotide sequence ID" value="NZ_CP089466.1"/>
</dbReference>